<keyword evidence="5" id="KW-1185">Reference proteome</keyword>
<dbReference type="InterPro" id="IPR036291">
    <property type="entry name" value="NAD(P)-bd_dom_sf"/>
</dbReference>
<organism evidence="4 5">
    <name type="scientific">Streptomyces caelestis</name>
    <dbReference type="NCBI Taxonomy" id="36816"/>
    <lineage>
        <taxon>Bacteria</taxon>
        <taxon>Bacillati</taxon>
        <taxon>Actinomycetota</taxon>
        <taxon>Actinomycetes</taxon>
        <taxon>Kitasatosporales</taxon>
        <taxon>Streptomycetaceae</taxon>
        <taxon>Streptomyces</taxon>
    </lineage>
</organism>
<comment type="caution">
    <text evidence="4">The sequence shown here is derived from an EMBL/GenBank/DDBJ whole genome shotgun (WGS) entry which is preliminary data.</text>
</comment>
<keyword evidence="1" id="KW-0808">Transferase</keyword>
<dbReference type="Gene3D" id="3.40.50.720">
    <property type="entry name" value="NAD(P)-binding Rossmann-like Domain"/>
    <property type="match status" value="1"/>
</dbReference>
<feature type="non-terminal residue" evidence="4">
    <location>
        <position position="109"/>
    </location>
</feature>
<dbReference type="GO" id="GO:0006633">
    <property type="term" value="P:fatty acid biosynthetic process"/>
    <property type="evidence" value="ECO:0007669"/>
    <property type="project" value="TreeGrafter"/>
</dbReference>
<dbReference type="Pfam" id="PF08659">
    <property type="entry name" value="KR"/>
    <property type="match status" value="1"/>
</dbReference>
<feature type="non-terminal residue" evidence="4">
    <location>
        <position position="1"/>
    </location>
</feature>
<dbReference type="PANTHER" id="PTHR43775:SF51">
    <property type="entry name" value="INACTIVE PHENOLPHTHIOCEROL SYNTHESIS POLYKETIDE SYNTHASE TYPE I PKS1-RELATED"/>
    <property type="match status" value="1"/>
</dbReference>
<dbReference type="Proteomes" id="UP000037773">
    <property type="component" value="Unassembled WGS sequence"/>
</dbReference>
<evidence type="ECO:0000259" key="3">
    <source>
        <dbReference type="Pfam" id="PF08659"/>
    </source>
</evidence>
<dbReference type="AlphaFoldDB" id="A0A0M8QRW7"/>
<evidence type="ECO:0000256" key="2">
    <source>
        <dbReference type="ARBA" id="ARBA00023268"/>
    </source>
</evidence>
<dbReference type="RefSeq" id="WP_159043961.1">
    <property type="nucleotide sequence ID" value="NZ_LGCN01000112.1"/>
</dbReference>
<proteinExistence type="predicted"/>
<dbReference type="GO" id="GO:0004312">
    <property type="term" value="F:fatty acid synthase activity"/>
    <property type="evidence" value="ECO:0007669"/>
    <property type="project" value="TreeGrafter"/>
</dbReference>
<feature type="domain" description="Ketoreductase (KR)" evidence="3">
    <location>
        <begin position="19"/>
        <end position="109"/>
    </location>
</feature>
<accession>A0A0M8QRW7</accession>
<evidence type="ECO:0000313" key="4">
    <source>
        <dbReference type="EMBL" id="KOT41090.1"/>
    </source>
</evidence>
<reference evidence="4 5" key="1">
    <citation type="submission" date="2015-07" db="EMBL/GenBank/DDBJ databases">
        <authorList>
            <person name="Noorani M."/>
        </authorList>
    </citation>
    <scope>NUCLEOTIDE SEQUENCE [LARGE SCALE GENOMIC DNA]</scope>
    <source>
        <strain evidence="4 5">NRRL B-24567</strain>
    </source>
</reference>
<keyword evidence="2" id="KW-0511">Multifunctional enzyme</keyword>
<gene>
    <name evidence="4" type="ORF">ADK41_10820</name>
</gene>
<dbReference type="InterPro" id="IPR013968">
    <property type="entry name" value="PKS_KR"/>
</dbReference>
<evidence type="ECO:0000313" key="5">
    <source>
        <dbReference type="Proteomes" id="UP000037773"/>
    </source>
</evidence>
<dbReference type="PANTHER" id="PTHR43775">
    <property type="entry name" value="FATTY ACID SYNTHASE"/>
    <property type="match status" value="1"/>
</dbReference>
<sequence>AKHIGKIVLTMPPRWNPEGTVLITGGTGALGGHLARRLAASGMRHLLLAGRRGPDAPGAAELAAELREMGAEVTVAACDTADRDATAALLAAVPDAHPLTAVVHTAGVL</sequence>
<dbReference type="SUPFAM" id="SSF51735">
    <property type="entry name" value="NAD(P)-binding Rossmann-fold domains"/>
    <property type="match status" value="1"/>
</dbReference>
<name>A0A0M8QRW7_9ACTN</name>
<dbReference type="InterPro" id="IPR050091">
    <property type="entry name" value="PKS_NRPS_Biosynth_Enz"/>
</dbReference>
<protein>
    <recommendedName>
        <fullName evidence="3">Ketoreductase (KR) domain-containing protein</fullName>
    </recommendedName>
</protein>
<evidence type="ECO:0000256" key="1">
    <source>
        <dbReference type="ARBA" id="ARBA00022679"/>
    </source>
</evidence>
<dbReference type="EMBL" id="LGCN01000112">
    <property type="protein sequence ID" value="KOT41090.1"/>
    <property type="molecule type" value="Genomic_DNA"/>
</dbReference>